<dbReference type="Gene3D" id="3.40.50.720">
    <property type="entry name" value="NAD(P)-binding Rossmann-like Domain"/>
    <property type="match status" value="2"/>
</dbReference>
<dbReference type="PANTHER" id="PTHR42789">
    <property type="entry name" value="D-ISOMER SPECIFIC 2-HYDROXYACID DEHYDROGENASE FAMILY PROTEIN (AFU_ORTHOLOGUE AFUA_6G10090)"/>
    <property type="match status" value="1"/>
</dbReference>
<proteinExistence type="inferred from homology"/>
<keyword evidence="9" id="KW-1185">Reference proteome</keyword>
<dbReference type="InterPro" id="IPR006140">
    <property type="entry name" value="D-isomer_DH_NAD-bd"/>
</dbReference>
<dbReference type="Pfam" id="PF00389">
    <property type="entry name" value="2-Hacid_dh"/>
    <property type="match status" value="1"/>
</dbReference>
<keyword evidence="2" id="KW-0028">Amino-acid biosynthesis</keyword>
<evidence type="ECO:0000256" key="4">
    <source>
        <dbReference type="ARBA" id="ARBA00023027"/>
    </source>
</evidence>
<dbReference type="PROSITE" id="PS00065">
    <property type="entry name" value="D_2_HYDROXYACID_DH_1"/>
    <property type="match status" value="1"/>
</dbReference>
<evidence type="ECO:0000256" key="2">
    <source>
        <dbReference type="ARBA" id="ARBA00022605"/>
    </source>
</evidence>
<dbReference type="InterPro" id="IPR006139">
    <property type="entry name" value="D-isomer_2_OHA_DH_cat_dom"/>
</dbReference>
<keyword evidence="4" id="KW-0520">NAD</keyword>
<evidence type="ECO:0000256" key="3">
    <source>
        <dbReference type="ARBA" id="ARBA00023002"/>
    </source>
</evidence>
<evidence type="ECO:0000313" key="9">
    <source>
        <dbReference type="Proteomes" id="UP000184480"/>
    </source>
</evidence>
<dbReference type="FunFam" id="3.40.50.720:FF:000203">
    <property type="entry name" value="D-3-phosphoglycerate dehydrogenase (SerA)"/>
    <property type="match status" value="1"/>
</dbReference>
<evidence type="ECO:0000256" key="5">
    <source>
        <dbReference type="RuleBase" id="RU003719"/>
    </source>
</evidence>
<dbReference type="STRING" id="1346286.SAMN05444362_101182"/>
<evidence type="ECO:0000256" key="1">
    <source>
        <dbReference type="ARBA" id="ARBA00005854"/>
    </source>
</evidence>
<dbReference type="InterPro" id="IPR050857">
    <property type="entry name" value="D-2-hydroxyacid_DH"/>
</dbReference>
<dbReference type="SUPFAM" id="SSF52283">
    <property type="entry name" value="Formate/glycerate dehydrogenase catalytic domain-like"/>
    <property type="match status" value="1"/>
</dbReference>
<name>A0A1M4SY64_9BACT</name>
<gene>
    <name evidence="8" type="ORF">SAMN05444362_101182</name>
</gene>
<evidence type="ECO:0000259" key="7">
    <source>
        <dbReference type="Pfam" id="PF02826"/>
    </source>
</evidence>
<comment type="similarity">
    <text evidence="1 5">Belongs to the D-isomer specific 2-hydroxyacid dehydrogenase family.</text>
</comment>
<dbReference type="PANTHER" id="PTHR42789:SF1">
    <property type="entry name" value="D-ISOMER SPECIFIC 2-HYDROXYACID DEHYDROGENASE FAMILY PROTEIN (AFU_ORTHOLOGUE AFUA_6G10090)"/>
    <property type="match status" value="1"/>
</dbReference>
<reference evidence="9" key="1">
    <citation type="submission" date="2016-11" db="EMBL/GenBank/DDBJ databases">
        <authorList>
            <person name="Varghese N."/>
            <person name="Submissions S."/>
        </authorList>
    </citation>
    <scope>NUCLEOTIDE SEQUENCE [LARGE SCALE GENOMIC DNA]</scope>
    <source>
        <strain evidence="9">DSM 27370</strain>
    </source>
</reference>
<dbReference type="InterPro" id="IPR029752">
    <property type="entry name" value="D-isomer_DH_CS1"/>
</dbReference>
<dbReference type="InterPro" id="IPR036291">
    <property type="entry name" value="NAD(P)-bd_dom_sf"/>
</dbReference>
<sequence length="317" mass="35655">MKKKILSGHNFHREPFDILEDRFDITYPEKRYFKKEQILEIIGDYDVFIPNFSFFTDKEIIEKAVNLKLIANYGVGFNNIDVDYAAQKGIVVTNTPDSVLEPTAELCFGLMHAVARKIGFFNNKLREVENIGWGLYDNLGASLYGKTLGIYGMGRIGQAIARRAVASGMNIVYHNRKPVDVAIEEQYHARYVSFEELLSESDYISVNAPATAETYHIIDAKAIAKMKPSAVLINTSRGSTVDETALIEALKENKIYGAGLDVYETEPKINPEFFKLDNVVLTPHAGTQTLDARHDMQREVAKNILNFFDGGKISKVN</sequence>
<protein>
    <submittedName>
        <fullName evidence="8">Lactate dehydrogenase</fullName>
    </submittedName>
</protein>
<dbReference type="GO" id="GO:0008652">
    <property type="term" value="P:amino acid biosynthetic process"/>
    <property type="evidence" value="ECO:0007669"/>
    <property type="project" value="UniProtKB-KW"/>
</dbReference>
<evidence type="ECO:0000313" key="8">
    <source>
        <dbReference type="EMBL" id="SHE37158.1"/>
    </source>
</evidence>
<keyword evidence="3 5" id="KW-0560">Oxidoreductase</keyword>
<dbReference type="Pfam" id="PF02826">
    <property type="entry name" value="2-Hacid_dh_C"/>
    <property type="match status" value="1"/>
</dbReference>
<evidence type="ECO:0000259" key="6">
    <source>
        <dbReference type="Pfam" id="PF00389"/>
    </source>
</evidence>
<organism evidence="8 9">
    <name type="scientific">Dysgonomonas macrotermitis</name>
    <dbReference type="NCBI Taxonomy" id="1346286"/>
    <lineage>
        <taxon>Bacteria</taxon>
        <taxon>Pseudomonadati</taxon>
        <taxon>Bacteroidota</taxon>
        <taxon>Bacteroidia</taxon>
        <taxon>Bacteroidales</taxon>
        <taxon>Dysgonomonadaceae</taxon>
        <taxon>Dysgonomonas</taxon>
    </lineage>
</organism>
<dbReference type="RefSeq" id="WP_062175290.1">
    <property type="nucleotide sequence ID" value="NZ_BBXL01000001.1"/>
</dbReference>
<dbReference type="GO" id="GO:0016616">
    <property type="term" value="F:oxidoreductase activity, acting on the CH-OH group of donors, NAD or NADP as acceptor"/>
    <property type="evidence" value="ECO:0007669"/>
    <property type="project" value="InterPro"/>
</dbReference>
<dbReference type="SUPFAM" id="SSF51735">
    <property type="entry name" value="NAD(P)-binding Rossmann-fold domains"/>
    <property type="match status" value="1"/>
</dbReference>
<feature type="domain" description="D-isomer specific 2-hydroxyacid dehydrogenase NAD-binding" evidence="7">
    <location>
        <begin position="108"/>
        <end position="286"/>
    </location>
</feature>
<dbReference type="AlphaFoldDB" id="A0A1M4SY64"/>
<accession>A0A1M4SY64</accession>
<feature type="domain" description="D-isomer specific 2-hydroxyacid dehydrogenase catalytic" evidence="6">
    <location>
        <begin position="13"/>
        <end position="313"/>
    </location>
</feature>
<dbReference type="EMBL" id="FQUC01000001">
    <property type="protein sequence ID" value="SHE37158.1"/>
    <property type="molecule type" value="Genomic_DNA"/>
</dbReference>
<dbReference type="OrthoDB" id="9777288at2"/>
<dbReference type="GO" id="GO:0051287">
    <property type="term" value="F:NAD binding"/>
    <property type="evidence" value="ECO:0007669"/>
    <property type="project" value="InterPro"/>
</dbReference>
<dbReference type="Proteomes" id="UP000184480">
    <property type="component" value="Unassembled WGS sequence"/>
</dbReference>